<dbReference type="GO" id="GO:0035361">
    <property type="term" value="C:Cul8-RING ubiquitin ligase complex"/>
    <property type="evidence" value="ECO:0007669"/>
    <property type="project" value="TreeGrafter"/>
</dbReference>
<dbReference type="SMART" id="SM00292">
    <property type="entry name" value="BRCT"/>
    <property type="match status" value="3"/>
</dbReference>
<feature type="compositionally biased region" description="Basic and acidic residues" evidence="3">
    <location>
        <begin position="481"/>
        <end position="491"/>
    </location>
</feature>
<dbReference type="InterPro" id="IPR017956">
    <property type="entry name" value="AT_hook_DNA-bd_motif"/>
</dbReference>
<accession>A0AAW0FFA4</accession>
<organism evidence="5 6">
    <name type="scientific">Cerrena zonata</name>
    <dbReference type="NCBI Taxonomy" id="2478898"/>
    <lineage>
        <taxon>Eukaryota</taxon>
        <taxon>Fungi</taxon>
        <taxon>Dikarya</taxon>
        <taxon>Basidiomycota</taxon>
        <taxon>Agaricomycotina</taxon>
        <taxon>Agaricomycetes</taxon>
        <taxon>Polyporales</taxon>
        <taxon>Cerrenaceae</taxon>
        <taxon>Cerrena</taxon>
    </lineage>
</organism>
<dbReference type="InterPro" id="IPR036420">
    <property type="entry name" value="BRCT_dom_sf"/>
</dbReference>
<dbReference type="InterPro" id="IPR053036">
    <property type="entry name" value="CellCycle_DNARepair_Reg"/>
</dbReference>
<dbReference type="CDD" id="cd17743">
    <property type="entry name" value="BRCT_BRC1_like_rpt5"/>
    <property type="match status" value="1"/>
</dbReference>
<sequence>MKRLTPATMSPEKKALYETLLTSPSQDPDFSKATPRNIWKERKILLDEELGLTESQRRAHEADIEREDGVVVHGEGGIEEADIVVTRYRAGPTYVKAFRLKKMIGSLSWLRYVRLTGKISRPTDQLLHYPIPKRTVEGFSNHSITITNYTGKDREYLKKLIATLGGDFTPSMSGKNTVVIAAYHQGTKTEKAVAWGIPVVNYLWLEDCFINWRNLTTTNEKYTCFPPGVDFGSMLGEKGIGRIGYDAKELDALEKDVGREESVLNGELSPKKTPANKGKGKERETQALARTVSAKEVEEVVFGDADEDVVMNGIGEISVGGALEVELDHMDVDDDDPFVSSKGKGKAKASPPKPTHPIKKHRVEHSPSSDPGIVVPTNAPQTLSIRAKMKMKAQSSSTPAKNNRTDDDEDDIMDVEEGDSSPMQPTPKRGRPRKNPPADGEDVEALAKRRRGRPRKSVSRPRVGDQSEGESPPKRGRGRPRKSESHPRLEEQSNVEEVPKRGRGRPRKSESRPRPAEPSDDEEEQPKKGPGDVEASAKRRRGRPRKSVSRPRVGDQSEGESPPKRGRGRPRKSESHPRLEEQSNVEEVPKRGRGRPRKSEYRPRPAEPSDDEEEQPKKGLGRPKKVPYDGPSPSPRRTRSQSRARAGKGKILPPLGDDEDLDIQVISGPKKTLLKACKGKAIDSDSEDEVVSLKKRGQPSTSGATAKEKRKQVIDDDSEEDAPKPKSKRKEPIPIEIDTEDEDERGRKTIATPGKTPKRRLFVVVSTREQAYSLENLDSPKRSAKANAEFLPGQTKAQTNRASTSKRRHKTPSTSPSPSTRSPSPPPKIHKILKLKAKAKRPQTPSPNPNTGTTHRRRPSGVRFDETPAQRSPSRRSAVTKATKKLREEVMPDMNQFQKQLKRSREESPPPASTSKDKGKKRASMGDRGECEEEENERENKRAKKDGKTVQTGGKLNKKDPSSIVIMTTQVRFTDDVKRSMTRLGVSFTTNPSECTHLVAKNLVRTEKFLCAMTNAPIVVTDKWIEMCASTHQLLIEDDCLLSDPANEKKLGVNLKDALERAEKNKGKLFSGMTFYITSKIPVGTKLLKNVITAGGGKVGTGTPTVRILKANSDRHVISCPDDKAVWRPLAEAGYPVYNQELILTGMLKQEIEWDKAGNKVLAA</sequence>
<feature type="compositionally biased region" description="Basic and acidic residues" evidence="3">
    <location>
        <begin position="507"/>
        <end position="517"/>
    </location>
</feature>
<feature type="compositionally biased region" description="Basic residues" evidence="3">
    <location>
        <begin position="828"/>
        <end position="841"/>
    </location>
</feature>
<comment type="caution">
    <text evidence="5">The sequence shown here is derived from an EMBL/GenBank/DDBJ whole genome shotgun (WGS) entry which is preliminary data.</text>
</comment>
<dbReference type="PRINTS" id="PR00929">
    <property type="entry name" value="ATHOOK"/>
</dbReference>
<keyword evidence="1" id="KW-0677">Repeat</keyword>
<dbReference type="EMBL" id="JASBNA010000080">
    <property type="protein sequence ID" value="KAK7677912.1"/>
    <property type="molecule type" value="Genomic_DNA"/>
</dbReference>
<evidence type="ECO:0000256" key="2">
    <source>
        <dbReference type="ARBA" id="ARBA00023125"/>
    </source>
</evidence>
<evidence type="ECO:0000313" key="5">
    <source>
        <dbReference type="EMBL" id="KAK7677912.1"/>
    </source>
</evidence>
<dbReference type="PANTHER" id="PTHR47667:SF1">
    <property type="entry name" value="REGULATOR OF TY1 TRANSPOSITION PROTEIN 107"/>
    <property type="match status" value="1"/>
</dbReference>
<feature type="domain" description="BRCT" evidence="4">
    <location>
        <begin position="975"/>
        <end position="1042"/>
    </location>
</feature>
<dbReference type="Proteomes" id="UP001385951">
    <property type="component" value="Unassembled WGS sequence"/>
</dbReference>
<dbReference type="PANTHER" id="PTHR47667">
    <property type="entry name" value="REGULATOR OF TY1 TRANSPOSITION PROTEIN 107"/>
    <property type="match status" value="1"/>
</dbReference>
<dbReference type="InterPro" id="IPR001357">
    <property type="entry name" value="BRCT_dom"/>
</dbReference>
<keyword evidence="2" id="KW-0238">DNA-binding</keyword>
<evidence type="ECO:0000256" key="3">
    <source>
        <dbReference type="SAM" id="MobiDB-lite"/>
    </source>
</evidence>
<dbReference type="PRINTS" id="PR00930">
    <property type="entry name" value="HIGHMOBLTYIY"/>
</dbReference>
<feature type="compositionally biased region" description="Basic and acidic residues" evidence="3">
    <location>
        <begin position="597"/>
        <end position="607"/>
    </location>
</feature>
<evidence type="ECO:0000313" key="6">
    <source>
        <dbReference type="Proteomes" id="UP001385951"/>
    </source>
</evidence>
<feature type="compositionally biased region" description="Acidic residues" evidence="3">
    <location>
        <begin position="406"/>
        <end position="419"/>
    </location>
</feature>
<feature type="compositionally biased region" description="Basic residues" evidence="3">
    <location>
        <begin position="538"/>
        <end position="549"/>
    </location>
</feature>
<feature type="compositionally biased region" description="Polar residues" evidence="3">
    <location>
        <begin position="393"/>
        <end position="402"/>
    </location>
</feature>
<feature type="compositionally biased region" description="Basic and acidic residues" evidence="3">
    <location>
        <begin position="525"/>
        <end position="537"/>
    </location>
</feature>
<feature type="region of interest" description="Disordered" evidence="3">
    <location>
        <begin position="332"/>
        <end position="961"/>
    </location>
</feature>
<dbReference type="SUPFAM" id="SSF52113">
    <property type="entry name" value="BRCT domain"/>
    <property type="match status" value="2"/>
</dbReference>
<dbReference type="GO" id="GO:0003677">
    <property type="term" value="F:DNA binding"/>
    <property type="evidence" value="ECO:0007669"/>
    <property type="project" value="UniProtKB-KW"/>
</dbReference>
<dbReference type="Pfam" id="PF02178">
    <property type="entry name" value="AT_hook"/>
    <property type="match status" value="8"/>
</dbReference>
<keyword evidence="6" id="KW-1185">Reference proteome</keyword>
<dbReference type="GO" id="GO:0005634">
    <property type="term" value="C:nucleus"/>
    <property type="evidence" value="ECO:0007669"/>
    <property type="project" value="InterPro"/>
</dbReference>
<dbReference type="Pfam" id="PF16589">
    <property type="entry name" value="BRCT_2"/>
    <property type="match status" value="1"/>
</dbReference>
<proteinExistence type="predicted"/>
<protein>
    <recommendedName>
        <fullName evidence="4">BRCT domain-containing protein</fullName>
    </recommendedName>
</protein>
<dbReference type="CDD" id="cd18432">
    <property type="entry name" value="BRCT_PAXIP1_rpt6_like"/>
    <property type="match status" value="1"/>
</dbReference>
<evidence type="ECO:0000259" key="4">
    <source>
        <dbReference type="PROSITE" id="PS50172"/>
    </source>
</evidence>
<dbReference type="GO" id="GO:0006355">
    <property type="term" value="P:regulation of DNA-templated transcription"/>
    <property type="evidence" value="ECO:0007669"/>
    <property type="project" value="InterPro"/>
</dbReference>
<feature type="compositionally biased region" description="Basic residues" evidence="3">
    <location>
        <begin position="448"/>
        <end position="459"/>
    </location>
</feature>
<dbReference type="Pfam" id="PF12738">
    <property type="entry name" value="PTCB-BRCT"/>
    <property type="match status" value="1"/>
</dbReference>
<dbReference type="AlphaFoldDB" id="A0AAW0FFA4"/>
<dbReference type="SMART" id="SM00384">
    <property type="entry name" value="AT_hook"/>
    <property type="match status" value="8"/>
</dbReference>
<feature type="domain" description="BRCT" evidence="4">
    <location>
        <begin position="134"/>
        <end position="209"/>
    </location>
</feature>
<feature type="region of interest" description="Disordered" evidence="3">
    <location>
        <begin position="259"/>
        <end position="286"/>
    </location>
</feature>
<dbReference type="Pfam" id="PF16770">
    <property type="entry name" value="RTT107_BRCT_5"/>
    <property type="match status" value="1"/>
</dbReference>
<dbReference type="PROSITE" id="PS50172">
    <property type="entry name" value="BRCT"/>
    <property type="match status" value="2"/>
</dbReference>
<feature type="compositionally biased region" description="Basic residues" evidence="3">
    <location>
        <begin position="636"/>
        <end position="648"/>
    </location>
</feature>
<dbReference type="GO" id="GO:0006302">
    <property type="term" value="P:double-strand break repair"/>
    <property type="evidence" value="ECO:0007669"/>
    <property type="project" value="TreeGrafter"/>
</dbReference>
<gene>
    <name evidence="5" type="ORF">QCA50_019102</name>
</gene>
<name>A0AAW0FFA4_9APHY</name>
<feature type="compositionally biased region" description="Basic and acidic residues" evidence="3">
    <location>
        <begin position="571"/>
        <end position="581"/>
    </location>
</feature>
<dbReference type="GO" id="GO:1990683">
    <property type="term" value="P:DNA double-strand break attachment to nuclear envelope"/>
    <property type="evidence" value="ECO:0007669"/>
    <property type="project" value="TreeGrafter"/>
</dbReference>
<dbReference type="InterPro" id="IPR000116">
    <property type="entry name" value="HMGA"/>
</dbReference>
<reference evidence="5 6" key="1">
    <citation type="submission" date="2022-09" db="EMBL/GenBank/DDBJ databases">
        <authorList>
            <person name="Palmer J.M."/>
        </authorList>
    </citation>
    <scope>NUCLEOTIDE SEQUENCE [LARGE SCALE GENOMIC DNA]</scope>
    <source>
        <strain evidence="5 6">DSM 7382</strain>
    </source>
</reference>
<dbReference type="Gene3D" id="3.40.50.10190">
    <property type="entry name" value="BRCT domain"/>
    <property type="match status" value="3"/>
</dbReference>
<evidence type="ECO:0000256" key="1">
    <source>
        <dbReference type="ARBA" id="ARBA00022737"/>
    </source>
</evidence>
<dbReference type="GO" id="GO:0000785">
    <property type="term" value="C:chromatin"/>
    <property type="evidence" value="ECO:0007669"/>
    <property type="project" value="InterPro"/>
</dbReference>
<feature type="compositionally biased region" description="Low complexity" evidence="3">
    <location>
        <begin position="812"/>
        <end position="822"/>
    </location>
</feature>